<dbReference type="EMBL" id="CU459003">
    <property type="protein sequence ID" value="CAM77520.1"/>
    <property type="molecule type" value="Genomic_DNA"/>
</dbReference>
<evidence type="ECO:0000313" key="1">
    <source>
        <dbReference type="EMBL" id="CAM77520.1"/>
    </source>
</evidence>
<proteinExistence type="predicted"/>
<protein>
    <submittedName>
        <fullName evidence="1">Uncharacterized protein</fullName>
    </submittedName>
</protein>
<accession>A4U3R3</accession>
<gene>
    <name evidence="1" type="ORF">MGR_1986</name>
</gene>
<organism evidence="1">
    <name type="scientific">Magnetospirillum gryphiswaldense</name>
    <dbReference type="NCBI Taxonomy" id="55518"/>
    <lineage>
        <taxon>Bacteria</taxon>
        <taxon>Pseudomonadati</taxon>
        <taxon>Pseudomonadota</taxon>
        <taxon>Alphaproteobacteria</taxon>
        <taxon>Rhodospirillales</taxon>
        <taxon>Rhodospirillaceae</taxon>
        <taxon>Magnetospirillum</taxon>
    </lineage>
</organism>
<reference evidence="1" key="1">
    <citation type="journal article" date="2007" name="J. Bacteriol.">
        <title>Comparative genome analysis of four magnetotactic bacteria reveals a complex set of group-specific genes implicated in magnetosome biomineralization and function.</title>
        <authorList>
            <person name="Richter M."/>
            <person name="Kube M."/>
            <person name="Bazylinski D.A."/>
            <person name="Lombardot T."/>
            <person name="Gloeckner F.O."/>
            <person name="Reinhardt R."/>
            <person name="Schueler D."/>
        </authorList>
    </citation>
    <scope>NUCLEOTIDE SEQUENCE</scope>
    <source>
        <strain evidence="1">MSR-1</strain>
    </source>
</reference>
<sequence length="189" mass="20978">MVEDVPPDERLGGFAVDLHLGTGQPGAAEALLWRPFERQPSLDLYHRLRGIGGEPARDRAITALRDRLAKSPPRTRWSSPADLLIRVLMAESLVTEAWGRRRDHGARRRIEGDAWPRPGETTPPREALAVHAAPIDQLGEAGGNPNYEEACKLNARMGALRGADEQTAHVLDLKTRFKAKRNFMKLLGK</sequence>
<dbReference type="AlphaFoldDB" id="A4U3R3"/>
<name>A4U3R3_9PROT</name>